<organism evidence="2 3">
    <name type="scientific">Mobilitalea sibirica</name>
    <dbReference type="NCBI Taxonomy" id="1462919"/>
    <lineage>
        <taxon>Bacteria</taxon>
        <taxon>Bacillati</taxon>
        <taxon>Bacillota</taxon>
        <taxon>Clostridia</taxon>
        <taxon>Lachnospirales</taxon>
        <taxon>Lachnospiraceae</taxon>
        <taxon>Mobilitalea</taxon>
    </lineage>
</organism>
<feature type="domain" description="DUF58" evidence="1">
    <location>
        <begin position="182"/>
        <end position="336"/>
    </location>
</feature>
<dbReference type="PANTHER" id="PTHR34351">
    <property type="entry name" value="SLR1927 PROTEIN-RELATED"/>
    <property type="match status" value="1"/>
</dbReference>
<dbReference type="AlphaFoldDB" id="A0A8J7GX41"/>
<dbReference type="Pfam" id="PF01882">
    <property type="entry name" value="DUF58"/>
    <property type="match status" value="1"/>
</dbReference>
<name>A0A8J7GX41_9FIRM</name>
<accession>A0A8J7GX41</accession>
<reference evidence="2" key="1">
    <citation type="submission" date="2020-12" db="EMBL/GenBank/DDBJ databases">
        <title>M. sibirica DSM 26468T genome.</title>
        <authorList>
            <person name="Thieme N."/>
            <person name="Rettenmaier R."/>
            <person name="Zverlov V."/>
            <person name="Liebl W."/>
        </authorList>
    </citation>
    <scope>NUCLEOTIDE SEQUENCE</scope>
    <source>
        <strain evidence="2">DSM 26468</strain>
    </source>
</reference>
<gene>
    <name evidence="2" type="ORF">I5677_01720</name>
</gene>
<dbReference type="PANTHER" id="PTHR34351:SF2">
    <property type="entry name" value="DUF58 DOMAIN-CONTAINING PROTEIN"/>
    <property type="match status" value="1"/>
</dbReference>
<protein>
    <submittedName>
        <fullName evidence="2">DUF58 domain-containing protein</fullName>
    </submittedName>
</protein>
<dbReference type="RefSeq" id="WP_197659819.1">
    <property type="nucleotide sequence ID" value="NZ_JAEAGR010000001.1"/>
</dbReference>
<evidence type="ECO:0000313" key="2">
    <source>
        <dbReference type="EMBL" id="MBH1939609.1"/>
    </source>
</evidence>
<dbReference type="InterPro" id="IPR002881">
    <property type="entry name" value="DUF58"/>
</dbReference>
<evidence type="ECO:0000259" key="1">
    <source>
        <dbReference type="Pfam" id="PF01882"/>
    </source>
</evidence>
<dbReference type="Proteomes" id="UP000623269">
    <property type="component" value="Unassembled WGS sequence"/>
</dbReference>
<proteinExistence type="predicted"/>
<comment type="caution">
    <text evidence="2">The sequence shown here is derived from an EMBL/GenBank/DDBJ whole genome shotgun (WGS) entry which is preliminary data.</text>
</comment>
<evidence type="ECO:0000313" key="3">
    <source>
        <dbReference type="Proteomes" id="UP000623269"/>
    </source>
</evidence>
<dbReference type="EMBL" id="JAEAGR010000001">
    <property type="protein sequence ID" value="MBH1939609.1"/>
    <property type="molecule type" value="Genomic_DNA"/>
</dbReference>
<keyword evidence="3" id="KW-1185">Reference proteome</keyword>
<sequence>MGIIYALIGALLLYQLQKYLYKRYWNKQLKVNLSISEDHAIEGEDRILTETIINKKLLPIPIIKVKFMTSRYFTFHDMSNATVSDNYYRNDLLSVMMYQKISRNISFRCARRGYYTIEKIHVVCSDLLVVSEYVCGYDVNVHLYVYPRPVDYNRLQIPFQKMLGTVLTKRFINEDPFEFKSIREYQSYDTLKTINWKASAKTGSLMVNVFDYTASQQIKIMMNLEPEALKKQEDLLEESMRIAAALAAKFIEQGVPTAFYTNALDILTKEPIFIPAGSGTNHLRTINESLARIDTNLDVPAFQPILKEECQGAHRNDYIVLISTYHKEDLQQLLSSMLQDKTDFMWIVPYSKNISIKIDTKLQPYTYEWEVYES</sequence>